<organism evidence="2 3">
    <name type="scientific">Postia placenta MAD-698-R-SB12</name>
    <dbReference type="NCBI Taxonomy" id="670580"/>
    <lineage>
        <taxon>Eukaryota</taxon>
        <taxon>Fungi</taxon>
        <taxon>Dikarya</taxon>
        <taxon>Basidiomycota</taxon>
        <taxon>Agaricomycotina</taxon>
        <taxon>Agaricomycetes</taxon>
        <taxon>Polyporales</taxon>
        <taxon>Adustoporiaceae</taxon>
        <taxon>Rhodonia</taxon>
    </lineage>
</organism>
<accession>A0A1X6MKG9</accession>
<gene>
    <name evidence="2" type="ORF">POSPLADRAFT_1062688</name>
</gene>
<evidence type="ECO:0008006" key="4">
    <source>
        <dbReference type="Google" id="ProtNLM"/>
    </source>
</evidence>
<sequence length="435" mass="47735">MSTSSLPGYRPPSVNPTPTYSAEPQAYEQRLALNRLRQRPSTDFVKQSRSGGVSLRLVEQDDNITLPVYGCGDSVEGSIIVAKPDGVTSVEVKIEGTLRLKEVAEGGNTAHRLVLSVQTLWTRDHRAGQCPPSLPFSITLPTTFSDGREVYPLPPTHEAHMSGVPGFHADIEYSVSALISRTKSSSLLRPGNNIVSTPFVYYPRSRPAVPLPPRMQHDSSSPTPMETSDWRCFESLMSARTPNSRGVLAKFYIPSSRVFCMAEPIPFYLTYTSSAKALAAFLPFAPLPPSRMSRQHTRVQLIRQTSVDVRNAVLIGAKTDMWRTVEIGQAVFQHEGDGPSWMSFSGEIRVSPQTRIGGFKAGGLTIKDFIVLSMTPPEPLKAPFGELRQVVPIRLTTDPWSMDGTGQAFAASDYSIALSPEDEFLDLRVPAYAPP</sequence>
<protein>
    <recommendedName>
        <fullName evidence="4">Arrestin-like N-terminal domain-containing protein</fullName>
    </recommendedName>
</protein>
<feature type="region of interest" description="Disordered" evidence="1">
    <location>
        <begin position="1"/>
        <end position="22"/>
    </location>
</feature>
<name>A0A1X6MKG9_9APHY</name>
<reference evidence="2 3" key="1">
    <citation type="submission" date="2017-04" db="EMBL/GenBank/DDBJ databases">
        <title>Genome Sequence of the Model Brown-Rot Fungus Postia placenta SB12.</title>
        <authorList>
            <consortium name="DOE Joint Genome Institute"/>
            <person name="Gaskell J."/>
            <person name="Kersten P."/>
            <person name="Larrondo L.F."/>
            <person name="Canessa P."/>
            <person name="Martinez D."/>
            <person name="Hibbett D."/>
            <person name="Schmoll M."/>
            <person name="Kubicek C.P."/>
            <person name="Martinez A.T."/>
            <person name="Yadav J."/>
            <person name="Master E."/>
            <person name="Magnuson J.K."/>
            <person name="James T."/>
            <person name="Yaver D."/>
            <person name="Berka R."/>
            <person name="Labutti K."/>
            <person name="Lipzen A."/>
            <person name="Aerts A."/>
            <person name="Barry K."/>
            <person name="Henrissat B."/>
            <person name="Blanchette R."/>
            <person name="Grigoriev I."/>
            <person name="Cullen D."/>
        </authorList>
    </citation>
    <scope>NUCLEOTIDE SEQUENCE [LARGE SCALE GENOMIC DNA]</scope>
    <source>
        <strain evidence="2 3">MAD-698-R-SB12</strain>
    </source>
</reference>
<dbReference type="AlphaFoldDB" id="A0A1X6MKG9"/>
<dbReference type="Proteomes" id="UP000194127">
    <property type="component" value="Unassembled WGS sequence"/>
</dbReference>
<dbReference type="OrthoDB" id="3242181at2759"/>
<proteinExistence type="predicted"/>
<dbReference type="STRING" id="670580.A0A1X6MKG9"/>
<dbReference type="GeneID" id="36326498"/>
<dbReference type="RefSeq" id="XP_024333337.1">
    <property type="nucleotide sequence ID" value="XM_024481548.1"/>
</dbReference>
<evidence type="ECO:0000313" key="3">
    <source>
        <dbReference type="Proteomes" id="UP000194127"/>
    </source>
</evidence>
<dbReference type="EMBL" id="KZ110613">
    <property type="protein sequence ID" value="OSX56543.1"/>
    <property type="molecule type" value="Genomic_DNA"/>
</dbReference>
<evidence type="ECO:0000256" key="1">
    <source>
        <dbReference type="SAM" id="MobiDB-lite"/>
    </source>
</evidence>
<keyword evidence="3" id="KW-1185">Reference proteome</keyword>
<evidence type="ECO:0000313" key="2">
    <source>
        <dbReference type="EMBL" id="OSX56543.1"/>
    </source>
</evidence>